<evidence type="ECO:0000256" key="1">
    <source>
        <dbReference type="SAM" id="Phobius"/>
    </source>
</evidence>
<feature type="transmembrane region" description="Helical" evidence="1">
    <location>
        <begin position="43"/>
        <end position="61"/>
    </location>
</feature>
<reference evidence="2 3" key="1">
    <citation type="journal article" date="2016" name="ISME J.">
        <title>Chasing the elusive Euryarchaeota class WSA2: genomes reveal a uniquely fastidious methyl-reducing methanogen.</title>
        <authorList>
            <person name="Nobu M.K."/>
            <person name="Narihiro T."/>
            <person name="Kuroda K."/>
            <person name="Mei R."/>
            <person name="Liu W.T."/>
        </authorList>
    </citation>
    <scope>NUCLEOTIDE SEQUENCE [LARGE SCALE GENOMIC DNA]</scope>
    <source>
        <strain evidence="2">U1lsi0528_Bin089</strain>
    </source>
</reference>
<organism evidence="2 3">
    <name type="scientific">Candidatus Methanofastidiosum methylothiophilum</name>
    <dbReference type="NCBI Taxonomy" id="1705564"/>
    <lineage>
        <taxon>Archaea</taxon>
        <taxon>Methanobacteriati</taxon>
        <taxon>Methanobacteriota</taxon>
        <taxon>Stenosarchaea group</taxon>
        <taxon>Candidatus Methanofastidiosia</taxon>
        <taxon>Candidatus Methanofastidiosales</taxon>
        <taxon>Candidatus Methanofastidiosaceae</taxon>
        <taxon>Candidatus Methanofastidiosum</taxon>
    </lineage>
</organism>
<feature type="transmembrane region" description="Helical" evidence="1">
    <location>
        <begin position="12"/>
        <end position="31"/>
    </location>
</feature>
<keyword evidence="1" id="KW-0812">Transmembrane</keyword>
<sequence>MIKGVVVPQFKDILEILLVLLSLSAMALFYYQRHIQEFFYTEISLVMITIISTILFLYLIISDKQSRKT</sequence>
<keyword evidence="1" id="KW-1133">Transmembrane helix</keyword>
<accession>A0A150IKW5</accession>
<dbReference type="Proteomes" id="UP000075578">
    <property type="component" value="Unassembled WGS sequence"/>
</dbReference>
<name>A0A150IKW5_9EURY</name>
<dbReference type="AlphaFoldDB" id="A0A150IKW5"/>
<gene>
    <name evidence="2" type="ORF">AMQ74_01891</name>
</gene>
<evidence type="ECO:0000313" key="2">
    <source>
        <dbReference type="EMBL" id="KYC45639.1"/>
    </source>
</evidence>
<proteinExistence type="predicted"/>
<keyword evidence="1" id="KW-0472">Membrane</keyword>
<comment type="caution">
    <text evidence="2">The sequence shown here is derived from an EMBL/GenBank/DDBJ whole genome shotgun (WGS) entry which is preliminary data.</text>
</comment>
<dbReference type="EMBL" id="LNGD01000235">
    <property type="protein sequence ID" value="KYC45639.1"/>
    <property type="molecule type" value="Genomic_DNA"/>
</dbReference>
<evidence type="ECO:0000313" key="3">
    <source>
        <dbReference type="Proteomes" id="UP000075578"/>
    </source>
</evidence>
<protein>
    <submittedName>
        <fullName evidence="2">Uncharacterized protein</fullName>
    </submittedName>
</protein>